<dbReference type="PANTHER" id="PTHR43133:SF50">
    <property type="entry name" value="ECF RNA POLYMERASE SIGMA FACTOR SIGM"/>
    <property type="match status" value="1"/>
</dbReference>
<gene>
    <name evidence="8" type="ORF">GCM10009754_51180</name>
</gene>
<dbReference type="InterPro" id="IPR036388">
    <property type="entry name" value="WH-like_DNA-bd_sf"/>
</dbReference>
<dbReference type="InterPro" id="IPR013249">
    <property type="entry name" value="RNA_pol_sigma70_r4_t2"/>
</dbReference>
<organism evidence="8 9">
    <name type="scientific">Amycolatopsis minnesotensis</name>
    <dbReference type="NCBI Taxonomy" id="337894"/>
    <lineage>
        <taxon>Bacteria</taxon>
        <taxon>Bacillati</taxon>
        <taxon>Actinomycetota</taxon>
        <taxon>Actinomycetes</taxon>
        <taxon>Pseudonocardiales</taxon>
        <taxon>Pseudonocardiaceae</taxon>
        <taxon>Amycolatopsis</taxon>
    </lineage>
</organism>
<keyword evidence="3" id="KW-0731">Sigma factor</keyword>
<evidence type="ECO:0000256" key="4">
    <source>
        <dbReference type="ARBA" id="ARBA00023125"/>
    </source>
</evidence>
<dbReference type="CDD" id="cd06171">
    <property type="entry name" value="Sigma70_r4"/>
    <property type="match status" value="1"/>
</dbReference>
<dbReference type="Pfam" id="PF08281">
    <property type="entry name" value="Sigma70_r4_2"/>
    <property type="match status" value="1"/>
</dbReference>
<evidence type="ECO:0000256" key="1">
    <source>
        <dbReference type="ARBA" id="ARBA00010641"/>
    </source>
</evidence>
<dbReference type="InterPro" id="IPR007627">
    <property type="entry name" value="RNA_pol_sigma70_r2"/>
</dbReference>
<dbReference type="InterPro" id="IPR014284">
    <property type="entry name" value="RNA_pol_sigma-70_dom"/>
</dbReference>
<dbReference type="SUPFAM" id="SSF88946">
    <property type="entry name" value="Sigma2 domain of RNA polymerase sigma factors"/>
    <property type="match status" value="1"/>
</dbReference>
<dbReference type="RefSeq" id="WP_344423840.1">
    <property type="nucleotide sequence ID" value="NZ_BAAANN010000021.1"/>
</dbReference>
<dbReference type="Proteomes" id="UP001501116">
    <property type="component" value="Unassembled WGS sequence"/>
</dbReference>
<dbReference type="NCBIfam" id="TIGR02983">
    <property type="entry name" value="SigE-fam_strep"/>
    <property type="match status" value="1"/>
</dbReference>
<feature type="domain" description="RNA polymerase sigma factor 70 region 4 type 2" evidence="7">
    <location>
        <begin position="108"/>
        <end position="158"/>
    </location>
</feature>
<evidence type="ECO:0000259" key="6">
    <source>
        <dbReference type="Pfam" id="PF04542"/>
    </source>
</evidence>
<dbReference type="InterPro" id="IPR014325">
    <property type="entry name" value="RNA_pol_sigma-E_actinobac"/>
</dbReference>
<evidence type="ECO:0000256" key="3">
    <source>
        <dbReference type="ARBA" id="ARBA00023082"/>
    </source>
</evidence>
<dbReference type="Gene3D" id="1.10.1740.10">
    <property type="match status" value="1"/>
</dbReference>
<accession>A0ABN2RKW4</accession>
<dbReference type="InterPro" id="IPR013324">
    <property type="entry name" value="RNA_pol_sigma_r3/r4-like"/>
</dbReference>
<reference evidence="8 9" key="1">
    <citation type="journal article" date="2019" name="Int. J. Syst. Evol. Microbiol.">
        <title>The Global Catalogue of Microorganisms (GCM) 10K type strain sequencing project: providing services to taxonomists for standard genome sequencing and annotation.</title>
        <authorList>
            <consortium name="The Broad Institute Genomics Platform"/>
            <consortium name="The Broad Institute Genome Sequencing Center for Infectious Disease"/>
            <person name="Wu L."/>
            <person name="Ma J."/>
        </authorList>
    </citation>
    <scope>NUCLEOTIDE SEQUENCE [LARGE SCALE GENOMIC DNA]</scope>
    <source>
        <strain evidence="8 9">JCM 14545</strain>
    </source>
</reference>
<evidence type="ECO:0000256" key="2">
    <source>
        <dbReference type="ARBA" id="ARBA00023015"/>
    </source>
</evidence>
<evidence type="ECO:0000259" key="7">
    <source>
        <dbReference type="Pfam" id="PF08281"/>
    </source>
</evidence>
<dbReference type="InterPro" id="IPR039425">
    <property type="entry name" value="RNA_pol_sigma-70-like"/>
</dbReference>
<feature type="domain" description="RNA polymerase sigma-70 region 2" evidence="6">
    <location>
        <begin position="14"/>
        <end position="78"/>
    </location>
</feature>
<sequence>MRAAEERRYTEYVTERLPVLRRTALLLCGDPHRADDIVQAAITRLYLHWNRASAARNRDAYVRTIVVRAFLNEQRRGWFQRVSLVGGPDETPVPPAPSGPDVELRTVVHAALARVPARQRAALVLRFLCDLSVAEVAEHLGCSVGNVKSLTTHGLRALRRQLGEHPMTTLGME</sequence>
<dbReference type="NCBIfam" id="TIGR02937">
    <property type="entry name" value="sigma70-ECF"/>
    <property type="match status" value="1"/>
</dbReference>
<dbReference type="PANTHER" id="PTHR43133">
    <property type="entry name" value="RNA POLYMERASE ECF-TYPE SIGMA FACTO"/>
    <property type="match status" value="1"/>
</dbReference>
<keyword evidence="2" id="KW-0805">Transcription regulation</keyword>
<proteinExistence type="inferred from homology"/>
<comment type="caution">
    <text evidence="8">The sequence shown here is derived from an EMBL/GenBank/DDBJ whole genome shotgun (WGS) entry which is preliminary data.</text>
</comment>
<comment type="similarity">
    <text evidence="1">Belongs to the sigma-70 factor family. ECF subfamily.</text>
</comment>
<evidence type="ECO:0000313" key="9">
    <source>
        <dbReference type="Proteomes" id="UP001501116"/>
    </source>
</evidence>
<keyword evidence="5" id="KW-0804">Transcription</keyword>
<dbReference type="Pfam" id="PF04542">
    <property type="entry name" value="Sigma70_r2"/>
    <property type="match status" value="1"/>
</dbReference>
<dbReference type="SUPFAM" id="SSF88659">
    <property type="entry name" value="Sigma3 and sigma4 domains of RNA polymerase sigma factors"/>
    <property type="match status" value="1"/>
</dbReference>
<evidence type="ECO:0000256" key="5">
    <source>
        <dbReference type="ARBA" id="ARBA00023163"/>
    </source>
</evidence>
<protein>
    <submittedName>
        <fullName evidence="8">SigE family RNA polymerase sigma factor</fullName>
    </submittedName>
</protein>
<evidence type="ECO:0000313" key="8">
    <source>
        <dbReference type="EMBL" id="GAA1970925.1"/>
    </source>
</evidence>
<dbReference type="InterPro" id="IPR013325">
    <property type="entry name" value="RNA_pol_sigma_r2"/>
</dbReference>
<name>A0ABN2RKW4_9PSEU</name>
<keyword evidence="9" id="KW-1185">Reference proteome</keyword>
<dbReference type="Gene3D" id="1.10.10.10">
    <property type="entry name" value="Winged helix-like DNA-binding domain superfamily/Winged helix DNA-binding domain"/>
    <property type="match status" value="1"/>
</dbReference>
<keyword evidence="4" id="KW-0238">DNA-binding</keyword>
<dbReference type="EMBL" id="BAAANN010000021">
    <property type="protein sequence ID" value="GAA1970925.1"/>
    <property type="molecule type" value="Genomic_DNA"/>
</dbReference>